<organism evidence="1 2">
    <name type="scientific">Racocetra persica</name>
    <dbReference type="NCBI Taxonomy" id="160502"/>
    <lineage>
        <taxon>Eukaryota</taxon>
        <taxon>Fungi</taxon>
        <taxon>Fungi incertae sedis</taxon>
        <taxon>Mucoromycota</taxon>
        <taxon>Glomeromycotina</taxon>
        <taxon>Glomeromycetes</taxon>
        <taxon>Diversisporales</taxon>
        <taxon>Gigasporaceae</taxon>
        <taxon>Racocetra</taxon>
    </lineage>
</organism>
<evidence type="ECO:0000313" key="2">
    <source>
        <dbReference type="Proteomes" id="UP000789920"/>
    </source>
</evidence>
<gene>
    <name evidence="1" type="ORF">RPERSI_LOCUS5480</name>
</gene>
<name>A0ACA9MH95_9GLOM</name>
<comment type="caution">
    <text evidence="1">The sequence shown here is derived from an EMBL/GenBank/DDBJ whole genome shotgun (WGS) entry which is preliminary data.</text>
</comment>
<evidence type="ECO:0000313" key="1">
    <source>
        <dbReference type="EMBL" id="CAG8589557.1"/>
    </source>
</evidence>
<dbReference type="EMBL" id="CAJVQC010008214">
    <property type="protein sequence ID" value="CAG8589557.1"/>
    <property type="molecule type" value="Genomic_DNA"/>
</dbReference>
<dbReference type="Proteomes" id="UP000789920">
    <property type="component" value="Unassembled WGS sequence"/>
</dbReference>
<protein>
    <submittedName>
        <fullName evidence="1">30846_t:CDS:1</fullName>
    </submittedName>
</protein>
<proteinExistence type="predicted"/>
<sequence>MSKILSTITGVLGQLFGNLLPSWGDPMPLELPELSELPEPEEGIEDLAPKRLVETRRISDQDLCINHLAIIPETYLYQEDPLAMFENVEDQISNVYRRELAQLG</sequence>
<accession>A0ACA9MH95</accession>
<reference evidence="1" key="1">
    <citation type="submission" date="2021-06" db="EMBL/GenBank/DDBJ databases">
        <authorList>
            <person name="Kallberg Y."/>
            <person name="Tangrot J."/>
            <person name="Rosling A."/>
        </authorList>
    </citation>
    <scope>NUCLEOTIDE SEQUENCE</scope>
    <source>
        <strain evidence="1">MA461A</strain>
    </source>
</reference>
<feature type="non-terminal residue" evidence="1">
    <location>
        <position position="104"/>
    </location>
</feature>
<keyword evidence="2" id="KW-1185">Reference proteome</keyword>